<organism evidence="1 2">
    <name type="scientific">Mytilus galloprovincialis</name>
    <name type="common">Mediterranean mussel</name>
    <dbReference type="NCBI Taxonomy" id="29158"/>
    <lineage>
        <taxon>Eukaryota</taxon>
        <taxon>Metazoa</taxon>
        <taxon>Spiralia</taxon>
        <taxon>Lophotrochozoa</taxon>
        <taxon>Mollusca</taxon>
        <taxon>Bivalvia</taxon>
        <taxon>Autobranchia</taxon>
        <taxon>Pteriomorphia</taxon>
        <taxon>Mytilida</taxon>
        <taxon>Mytiloidea</taxon>
        <taxon>Mytilidae</taxon>
        <taxon>Mytilinae</taxon>
        <taxon>Mytilus</taxon>
    </lineage>
</organism>
<comment type="caution">
    <text evidence="1">The sequence shown here is derived from an EMBL/GenBank/DDBJ whole genome shotgun (WGS) entry which is preliminary data.</text>
</comment>
<keyword evidence="2" id="KW-1185">Reference proteome</keyword>
<evidence type="ECO:0000313" key="1">
    <source>
        <dbReference type="EMBL" id="VDI67689.1"/>
    </source>
</evidence>
<proteinExistence type="predicted"/>
<dbReference type="EMBL" id="UYJE01008838">
    <property type="protein sequence ID" value="VDI67689.1"/>
    <property type="molecule type" value="Genomic_DNA"/>
</dbReference>
<sequence length="52" mass="6236">QRWGLKSVRSPPWFPKHVKEYLQMKNNAGEASWRKAIPKEIKTEMRNLKDKV</sequence>
<dbReference type="AlphaFoldDB" id="A0A8B6GPP8"/>
<protein>
    <submittedName>
        <fullName evidence="1">Uncharacterized protein</fullName>
    </submittedName>
</protein>
<accession>A0A8B6GPP8</accession>
<feature type="non-terminal residue" evidence="1">
    <location>
        <position position="1"/>
    </location>
</feature>
<gene>
    <name evidence="1" type="ORF">MGAL_10B056449</name>
</gene>
<evidence type="ECO:0000313" key="2">
    <source>
        <dbReference type="Proteomes" id="UP000596742"/>
    </source>
</evidence>
<name>A0A8B6GPP8_MYTGA</name>
<dbReference type="Proteomes" id="UP000596742">
    <property type="component" value="Unassembled WGS sequence"/>
</dbReference>
<reference evidence="1" key="1">
    <citation type="submission" date="2018-11" db="EMBL/GenBank/DDBJ databases">
        <authorList>
            <person name="Alioto T."/>
            <person name="Alioto T."/>
        </authorList>
    </citation>
    <scope>NUCLEOTIDE SEQUENCE</scope>
</reference>